<dbReference type="InterPro" id="IPR032347">
    <property type="entry name" value="DUF4864"/>
</dbReference>
<evidence type="ECO:0000313" key="3">
    <source>
        <dbReference type="Proteomes" id="UP000474159"/>
    </source>
</evidence>
<dbReference type="InterPro" id="IPR032710">
    <property type="entry name" value="NTF2-like_dom_sf"/>
</dbReference>
<keyword evidence="1" id="KW-0732">Signal</keyword>
<name>A0A6L3SYR0_9HYPH</name>
<protein>
    <submittedName>
        <fullName evidence="2">DUF4864 domain-containing protein</fullName>
    </submittedName>
</protein>
<sequence>MRAVLAFLVLALWAVPARALDEPAREAARAAITRQVEALGRDDAASAYAVAAPSIQALFPTPDVFIGMVRSNYAAIYRHRSFVFGEGRETAENGLAQDVAIQDSYGVDWTAAYSLERQADGTWRITGCRLTKSPGTPL</sequence>
<dbReference type="Proteomes" id="UP000474159">
    <property type="component" value="Unassembled WGS sequence"/>
</dbReference>
<dbReference type="RefSeq" id="WP_151000550.1">
    <property type="nucleotide sequence ID" value="NZ_BPQY01000222.1"/>
</dbReference>
<feature type="signal peptide" evidence="1">
    <location>
        <begin position="1"/>
        <end position="19"/>
    </location>
</feature>
<organism evidence="2 3">
    <name type="scientific">Methylobacterium soli</name>
    <dbReference type="NCBI Taxonomy" id="553447"/>
    <lineage>
        <taxon>Bacteria</taxon>
        <taxon>Pseudomonadati</taxon>
        <taxon>Pseudomonadota</taxon>
        <taxon>Alphaproteobacteria</taxon>
        <taxon>Hyphomicrobiales</taxon>
        <taxon>Methylobacteriaceae</taxon>
        <taxon>Methylobacterium</taxon>
    </lineage>
</organism>
<dbReference type="EMBL" id="VZZK01000012">
    <property type="protein sequence ID" value="KAB1078690.1"/>
    <property type="molecule type" value="Genomic_DNA"/>
</dbReference>
<accession>A0A6L3SYR0</accession>
<feature type="chain" id="PRO_5027031880" evidence="1">
    <location>
        <begin position="20"/>
        <end position="138"/>
    </location>
</feature>
<dbReference type="OrthoDB" id="9130422at2"/>
<comment type="caution">
    <text evidence="2">The sequence shown here is derived from an EMBL/GenBank/DDBJ whole genome shotgun (WGS) entry which is preliminary data.</text>
</comment>
<dbReference type="Pfam" id="PF16156">
    <property type="entry name" value="DUF4864"/>
    <property type="match status" value="1"/>
</dbReference>
<evidence type="ECO:0000256" key="1">
    <source>
        <dbReference type="SAM" id="SignalP"/>
    </source>
</evidence>
<proteinExistence type="predicted"/>
<gene>
    <name evidence="2" type="ORF">F6X53_13440</name>
</gene>
<dbReference type="SUPFAM" id="SSF54427">
    <property type="entry name" value="NTF2-like"/>
    <property type="match status" value="1"/>
</dbReference>
<dbReference type="AlphaFoldDB" id="A0A6L3SYR0"/>
<keyword evidence="3" id="KW-1185">Reference proteome</keyword>
<reference evidence="2 3" key="1">
    <citation type="submission" date="2019-09" db="EMBL/GenBank/DDBJ databases">
        <title>YIM 48816 draft genome.</title>
        <authorList>
            <person name="Jiang L."/>
        </authorList>
    </citation>
    <scope>NUCLEOTIDE SEQUENCE [LARGE SCALE GENOMIC DNA]</scope>
    <source>
        <strain evidence="2 3">YIM 48816</strain>
    </source>
</reference>
<evidence type="ECO:0000313" key="2">
    <source>
        <dbReference type="EMBL" id="KAB1078690.1"/>
    </source>
</evidence>